<feature type="transmembrane region" description="Helical" evidence="9">
    <location>
        <begin position="26"/>
        <end position="46"/>
    </location>
</feature>
<evidence type="ECO:0000313" key="11">
    <source>
        <dbReference type="EMBL" id="MFD1236877.1"/>
    </source>
</evidence>
<reference evidence="12" key="1">
    <citation type="journal article" date="2019" name="Int. J. Syst. Evol. Microbiol.">
        <title>The Global Catalogue of Microorganisms (GCM) 10K type strain sequencing project: providing services to taxonomists for standard genome sequencing and annotation.</title>
        <authorList>
            <consortium name="The Broad Institute Genomics Platform"/>
            <consortium name="The Broad Institute Genome Sequencing Center for Infectious Disease"/>
            <person name="Wu L."/>
            <person name="Ma J."/>
        </authorList>
    </citation>
    <scope>NUCLEOTIDE SEQUENCE [LARGE SCALE GENOMIC DNA]</scope>
    <source>
        <strain evidence="12">CCUG 49018</strain>
    </source>
</reference>
<dbReference type="CDD" id="cd16917">
    <property type="entry name" value="HATPase_UhpB-NarQ-NarX-like"/>
    <property type="match status" value="1"/>
</dbReference>
<feature type="domain" description="Histidine kinase" evidence="10">
    <location>
        <begin position="317"/>
        <end position="407"/>
    </location>
</feature>
<accession>A0ABW3VNN8</accession>
<comment type="caution">
    <text evidence="11">The sequence shown here is derived from an EMBL/GenBank/DDBJ whole genome shotgun (WGS) entry which is preliminary data.</text>
</comment>
<evidence type="ECO:0000259" key="10">
    <source>
        <dbReference type="PROSITE" id="PS50109"/>
    </source>
</evidence>
<feature type="transmembrane region" description="Helical" evidence="9">
    <location>
        <begin position="84"/>
        <end position="105"/>
    </location>
</feature>
<dbReference type="GO" id="GO:0016301">
    <property type="term" value="F:kinase activity"/>
    <property type="evidence" value="ECO:0007669"/>
    <property type="project" value="UniProtKB-KW"/>
</dbReference>
<name>A0ABW3VNN8_9PSEU</name>
<keyword evidence="6 9" id="KW-1133">Transmembrane helix</keyword>
<evidence type="ECO:0000256" key="7">
    <source>
        <dbReference type="ARBA" id="ARBA00023012"/>
    </source>
</evidence>
<dbReference type="SUPFAM" id="SSF55874">
    <property type="entry name" value="ATPase domain of HSP90 chaperone/DNA topoisomerase II/histidine kinase"/>
    <property type="match status" value="1"/>
</dbReference>
<evidence type="ECO:0000256" key="4">
    <source>
        <dbReference type="ARBA" id="ARBA00022692"/>
    </source>
</evidence>
<evidence type="ECO:0000256" key="2">
    <source>
        <dbReference type="ARBA" id="ARBA00022475"/>
    </source>
</evidence>
<dbReference type="Gene3D" id="3.30.565.10">
    <property type="entry name" value="Histidine kinase-like ATPase, C-terminal domain"/>
    <property type="match status" value="1"/>
</dbReference>
<dbReference type="Pfam" id="PF02518">
    <property type="entry name" value="HATPase_c"/>
    <property type="match status" value="1"/>
</dbReference>
<keyword evidence="5 11" id="KW-0418">Kinase</keyword>
<dbReference type="PROSITE" id="PS50109">
    <property type="entry name" value="HIS_KIN"/>
    <property type="match status" value="1"/>
</dbReference>
<dbReference type="InterPro" id="IPR050482">
    <property type="entry name" value="Sensor_HK_TwoCompSys"/>
</dbReference>
<dbReference type="PANTHER" id="PTHR24421">
    <property type="entry name" value="NITRATE/NITRITE SENSOR PROTEIN NARX-RELATED"/>
    <property type="match status" value="1"/>
</dbReference>
<evidence type="ECO:0000256" key="3">
    <source>
        <dbReference type="ARBA" id="ARBA00022679"/>
    </source>
</evidence>
<feature type="transmembrane region" description="Helical" evidence="9">
    <location>
        <begin position="165"/>
        <end position="183"/>
    </location>
</feature>
<keyword evidence="4 9" id="KW-0812">Transmembrane</keyword>
<feature type="transmembrane region" description="Helical" evidence="9">
    <location>
        <begin position="135"/>
        <end position="153"/>
    </location>
</feature>
<dbReference type="InterPro" id="IPR036890">
    <property type="entry name" value="HATPase_C_sf"/>
</dbReference>
<dbReference type="RefSeq" id="WP_013677715.1">
    <property type="nucleotide sequence ID" value="NZ_BAABKS010000012.1"/>
</dbReference>
<comment type="subcellular location">
    <subcellularLocation>
        <location evidence="1">Cell membrane</location>
        <topology evidence="1">Multi-pass membrane protein</topology>
    </subcellularLocation>
</comment>
<sequence>MSVPTEPEPVGPDVLRVAMDHARRGVNLQVALRWVLVVFVALTVVFVAPAQQVLSCALIAGGYALWALAVFLWTRGGSDTPVRFAWIALLVDLFVLGTLTLLTGVATPESWTADVFTAGFLLVPVLAATQLRAHVCAAVAGATVVVYLVAGVATQQANAEPWASLLLRTAIVAGVGLGCIGLSRIQRSRVETIGSLVTDRTDLLGQLTGIEERERRVLSEHLHDGALQYVLAARQDLEDARDTGDAGAFDRIEEALLESSRLLRSTVSELHPAVLDRAGLTAALGQLVETAAARAGFAGEVSTDGWPAERTPLDGLLYRTARELVGNVAAHAKASSLRLTLGRVDGRARLVVADDGVGLPADAMARSLRRGHIGLASHRVRIEAAGGTFTAAPASPSGTVVTVELPL</sequence>
<dbReference type="Proteomes" id="UP001597182">
    <property type="component" value="Unassembled WGS sequence"/>
</dbReference>
<feature type="transmembrane region" description="Helical" evidence="9">
    <location>
        <begin position="52"/>
        <end position="72"/>
    </location>
</feature>
<dbReference type="InterPro" id="IPR005467">
    <property type="entry name" value="His_kinase_dom"/>
</dbReference>
<evidence type="ECO:0000256" key="6">
    <source>
        <dbReference type="ARBA" id="ARBA00022989"/>
    </source>
</evidence>
<dbReference type="InterPro" id="IPR003594">
    <property type="entry name" value="HATPase_dom"/>
</dbReference>
<keyword evidence="12" id="KW-1185">Reference proteome</keyword>
<evidence type="ECO:0000256" key="8">
    <source>
        <dbReference type="ARBA" id="ARBA00023136"/>
    </source>
</evidence>
<evidence type="ECO:0000256" key="1">
    <source>
        <dbReference type="ARBA" id="ARBA00004651"/>
    </source>
</evidence>
<gene>
    <name evidence="11" type="ORF">ACFQ34_26615</name>
</gene>
<keyword evidence="8 9" id="KW-0472">Membrane</keyword>
<evidence type="ECO:0000256" key="9">
    <source>
        <dbReference type="SAM" id="Phobius"/>
    </source>
</evidence>
<proteinExistence type="predicted"/>
<feature type="transmembrane region" description="Helical" evidence="9">
    <location>
        <begin position="111"/>
        <end position="128"/>
    </location>
</feature>
<keyword evidence="2" id="KW-1003">Cell membrane</keyword>
<protein>
    <submittedName>
        <fullName evidence="11">Sensor histidine kinase</fullName>
    </submittedName>
</protein>
<keyword evidence="3" id="KW-0808">Transferase</keyword>
<organism evidence="11 12">
    <name type="scientific">Pseudonocardia benzenivorans</name>
    <dbReference type="NCBI Taxonomy" id="228005"/>
    <lineage>
        <taxon>Bacteria</taxon>
        <taxon>Bacillati</taxon>
        <taxon>Actinomycetota</taxon>
        <taxon>Actinomycetes</taxon>
        <taxon>Pseudonocardiales</taxon>
        <taxon>Pseudonocardiaceae</taxon>
        <taxon>Pseudonocardia</taxon>
    </lineage>
</organism>
<evidence type="ECO:0000256" key="5">
    <source>
        <dbReference type="ARBA" id="ARBA00022777"/>
    </source>
</evidence>
<evidence type="ECO:0000313" key="12">
    <source>
        <dbReference type="Proteomes" id="UP001597182"/>
    </source>
</evidence>
<dbReference type="EMBL" id="JBHTMB010000247">
    <property type="protein sequence ID" value="MFD1236877.1"/>
    <property type="molecule type" value="Genomic_DNA"/>
</dbReference>
<dbReference type="PANTHER" id="PTHR24421:SF37">
    <property type="entry name" value="SENSOR HISTIDINE KINASE NARS"/>
    <property type="match status" value="1"/>
</dbReference>
<keyword evidence="7" id="KW-0902">Two-component regulatory system</keyword>